<protein>
    <submittedName>
        <fullName evidence="1">Uncharacterized protein</fullName>
    </submittedName>
</protein>
<reference evidence="1 2" key="1">
    <citation type="journal article" date="2016" name="Nat. Commun.">
        <title>Thousands of microbial genomes shed light on interconnected biogeochemical processes in an aquifer system.</title>
        <authorList>
            <person name="Anantharaman K."/>
            <person name="Brown C.T."/>
            <person name="Hug L.A."/>
            <person name="Sharon I."/>
            <person name="Castelle C.J."/>
            <person name="Probst A.J."/>
            <person name="Thomas B.C."/>
            <person name="Singh A."/>
            <person name="Wilkins M.J."/>
            <person name="Karaoz U."/>
            <person name="Brodie E.L."/>
            <person name="Williams K.H."/>
            <person name="Hubbard S.S."/>
            <person name="Banfield J.F."/>
        </authorList>
    </citation>
    <scope>NUCLEOTIDE SEQUENCE [LARGE SCALE GENOMIC DNA]</scope>
</reference>
<name>A0A1F5MJQ1_9BACT</name>
<evidence type="ECO:0000313" key="2">
    <source>
        <dbReference type="Proteomes" id="UP000178017"/>
    </source>
</evidence>
<comment type="caution">
    <text evidence="1">The sequence shown here is derived from an EMBL/GenBank/DDBJ whole genome shotgun (WGS) entry which is preliminary data.</text>
</comment>
<dbReference type="Proteomes" id="UP000178017">
    <property type="component" value="Unassembled WGS sequence"/>
</dbReference>
<gene>
    <name evidence="1" type="ORF">A3B49_02050</name>
</gene>
<accession>A0A1F5MJQ1</accession>
<dbReference type="EMBL" id="MFDO01000016">
    <property type="protein sequence ID" value="OGE65573.1"/>
    <property type="molecule type" value="Genomic_DNA"/>
</dbReference>
<evidence type="ECO:0000313" key="1">
    <source>
        <dbReference type="EMBL" id="OGE65573.1"/>
    </source>
</evidence>
<organism evidence="1 2">
    <name type="scientific">Candidatus Daviesbacteria bacterium RIFCSPLOWO2_01_FULL_40_24</name>
    <dbReference type="NCBI Taxonomy" id="1797787"/>
    <lineage>
        <taxon>Bacteria</taxon>
        <taxon>Candidatus Daviesiibacteriota</taxon>
    </lineage>
</organism>
<proteinExistence type="predicted"/>
<sequence>MEVEYQYPQVQSQTSHASKDAVQLAAFRELVHGLQMMSSNLKPLLYNFAWAAGQIAGDPDAPAKIRGMMEFAAAYHQFGLETAMDAIGDNNGVRVDIMSGQDGRDISYRPGILVGLVGVEHSLATRRVDFDGVAMIEDNRGRDRFIAVTISPNGSTQLHREQYDFHKPDLISDKPIEEIFPPTTRCKPL</sequence>
<dbReference type="AlphaFoldDB" id="A0A1F5MJQ1"/>